<dbReference type="Pfam" id="PF00069">
    <property type="entry name" value="Pkinase"/>
    <property type="match status" value="1"/>
</dbReference>
<gene>
    <name evidence="12" type="ORF">XELAEV_18011882mg</name>
</gene>
<proteinExistence type="inferred from homology"/>
<dbReference type="AlphaFoldDB" id="A0A974DLJ7"/>
<dbReference type="PROSITE" id="PS00108">
    <property type="entry name" value="PROTEIN_KINASE_ST"/>
    <property type="match status" value="1"/>
</dbReference>
<reference evidence="13" key="1">
    <citation type="journal article" date="2016" name="Nature">
        <title>Genome evolution in the allotetraploid frog Xenopus laevis.</title>
        <authorList>
            <person name="Session A.M."/>
            <person name="Uno Y."/>
            <person name="Kwon T."/>
            <person name="Chapman J.A."/>
            <person name="Toyoda A."/>
            <person name="Takahashi S."/>
            <person name="Fukui A."/>
            <person name="Hikosaka A."/>
            <person name="Suzuki A."/>
            <person name="Kondo M."/>
            <person name="van Heeringen S.J."/>
            <person name="Quigley I."/>
            <person name="Heinz S."/>
            <person name="Ogino H."/>
            <person name="Ochi H."/>
            <person name="Hellsten U."/>
            <person name="Lyons J.B."/>
            <person name="Simakov O."/>
            <person name="Putnam N."/>
            <person name="Stites J."/>
            <person name="Kuroki Y."/>
            <person name="Tanaka T."/>
            <person name="Michiue T."/>
            <person name="Watanabe M."/>
            <person name="Bogdanovic O."/>
            <person name="Lister R."/>
            <person name="Georgiou G."/>
            <person name="Paranjpe S.S."/>
            <person name="van Kruijsbergen I."/>
            <person name="Shu S."/>
            <person name="Carlson J."/>
            <person name="Kinoshita T."/>
            <person name="Ohta Y."/>
            <person name="Mawaribuchi S."/>
            <person name="Jenkins J."/>
            <person name="Grimwood J."/>
            <person name="Schmutz J."/>
            <person name="Mitros T."/>
            <person name="Mozaffari S.V."/>
            <person name="Suzuki Y."/>
            <person name="Haramoto Y."/>
            <person name="Yamamoto T.S."/>
            <person name="Takagi C."/>
            <person name="Heald R."/>
            <person name="Miller K."/>
            <person name="Haudenschild C."/>
            <person name="Kitzman J."/>
            <person name="Nakayama T."/>
            <person name="Izutsu Y."/>
            <person name="Robert J."/>
            <person name="Fortriede J."/>
            <person name="Burns K."/>
            <person name="Lotay V."/>
            <person name="Karimi K."/>
            <person name="Yasuoka Y."/>
            <person name="Dichmann D.S."/>
            <person name="Flajnik M.F."/>
            <person name="Houston D.W."/>
            <person name="Shendure J."/>
            <person name="DuPasquier L."/>
            <person name="Vize P.D."/>
            <person name="Zorn A.M."/>
            <person name="Ito M."/>
            <person name="Marcotte E.M."/>
            <person name="Wallingford J.B."/>
            <person name="Ito Y."/>
            <person name="Asashima M."/>
            <person name="Ueno N."/>
            <person name="Matsuda Y."/>
            <person name="Veenstra G.J."/>
            <person name="Fujiyama A."/>
            <person name="Harland R.M."/>
            <person name="Taira M."/>
            <person name="Rokhsar D.S."/>
        </authorList>
    </citation>
    <scope>NUCLEOTIDE SEQUENCE [LARGE SCALE GENOMIC DNA]</scope>
    <source>
        <strain evidence="13">J</strain>
    </source>
</reference>
<dbReference type="Gene3D" id="1.10.510.10">
    <property type="entry name" value="Transferase(Phosphotransferase) domain 1"/>
    <property type="match status" value="1"/>
</dbReference>
<dbReference type="GO" id="GO:0004674">
    <property type="term" value="F:protein serine/threonine kinase activity"/>
    <property type="evidence" value="ECO:0007669"/>
    <property type="project" value="UniProtKB-KW"/>
</dbReference>
<dbReference type="PANTHER" id="PTHR24351">
    <property type="entry name" value="RIBOSOMAL PROTEIN S6 KINASE"/>
    <property type="match status" value="1"/>
</dbReference>
<keyword evidence="2" id="KW-0597">Phosphoprotein</keyword>
<dbReference type="SMART" id="SM00220">
    <property type="entry name" value="S_TKc"/>
    <property type="match status" value="1"/>
</dbReference>
<dbReference type="GO" id="GO:0005524">
    <property type="term" value="F:ATP binding"/>
    <property type="evidence" value="ECO:0007669"/>
    <property type="project" value="UniProtKB-UniRule"/>
</dbReference>
<feature type="binding site" evidence="7">
    <location>
        <position position="210"/>
    </location>
    <ligand>
        <name>ATP</name>
        <dbReference type="ChEBI" id="CHEBI:30616"/>
    </ligand>
</feature>
<evidence type="ECO:0000259" key="11">
    <source>
        <dbReference type="PROSITE" id="PS51285"/>
    </source>
</evidence>
<feature type="domain" description="AGC-kinase C-terminal" evidence="11">
    <location>
        <begin position="432"/>
        <end position="491"/>
    </location>
</feature>
<evidence type="ECO:0000259" key="10">
    <source>
        <dbReference type="PROSITE" id="PS50011"/>
    </source>
</evidence>
<evidence type="ECO:0000256" key="9">
    <source>
        <dbReference type="SAM" id="MobiDB-lite"/>
    </source>
</evidence>
<dbReference type="InterPro" id="IPR011009">
    <property type="entry name" value="Kinase-like_dom_sf"/>
</dbReference>
<dbReference type="InterPro" id="IPR000961">
    <property type="entry name" value="AGC-kinase_C"/>
</dbReference>
<feature type="compositionally biased region" description="Basic and acidic residues" evidence="9">
    <location>
        <begin position="50"/>
        <end position="65"/>
    </location>
</feature>
<dbReference type="EMBL" id="CM004468">
    <property type="protein sequence ID" value="OCT94214.1"/>
    <property type="molecule type" value="Genomic_DNA"/>
</dbReference>
<dbReference type="Gene3D" id="3.30.200.20">
    <property type="entry name" value="Phosphorylase Kinase, domain 1"/>
    <property type="match status" value="1"/>
</dbReference>
<protein>
    <recommendedName>
        <fullName evidence="14">Protein kinase domain-containing protein</fullName>
    </recommendedName>
</protein>
<keyword evidence="4 7" id="KW-0547">Nucleotide-binding</keyword>
<dbReference type="SUPFAM" id="SSF56112">
    <property type="entry name" value="Protein kinase-like (PK-like)"/>
    <property type="match status" value="1"/>
</dbReference>
<evidence type="ECO:0000256" key="1">
    <source>
        <dbReference type="ARBA" id="ARBA00022527"/>
    </source>
</evidence>
<name>A0A974DLJ7_XENLA</name>
<evidence type="ECO:0000256" key="7">
    <source>
        <dbReference type="PROSITE-ProRule" id="PRU10141"/>
    </source>
</evidence>
<dbReference type="InterPro" id="IPR000719">
    <property type="entry name" value="Prot_kinase_dom"/>
</dbReference>
<sequence>MTNISSMDYNILLDFVPPARSMKKTPFQPLSCDIMSEERVKKVANGKINSKIEMKRKRDVEEQGHQRKKVHFQNIMTREEEEKKKEEKKKKKKEERKEKKKEKKKKMREEKKKKKKEEKKEKKRKKKAEKKKKKKEEKKKEETRKRPLSMDGYTKSEEGGNIQKRPCLEEKRPLPLRVTSYSIHAVLGQGSFGKVMLATCSNKSQPVAIKAIDKAENRSSIAKEVRLLRMASRCPFLCHSHAAFQTKLTAYIVMEYASGNNLKKFIKRTGKLTTDAITFYAAEIICGLQFLHANGILHRDIKLGNILLTGEGHIKIADFGLAVEGMFGQRKVGGMIGTVKYMAPEVLRLRGYDAGADWWSLGIVICKMATGMTPFFEDGNSEKFISSVIRDEPLFPKCLSAEIKDLLHKLLEKDPEQRLGFIKNIRAHPVFHSINWEQLERQEIPPPLCPAELTQDKNYFKPPRMLMKEGDSDSSFVKSMDLSYLNDSWKS</sequence>
<keyword evidence="1 8" id="KW-0723">Serine/threonine-protein kinase</keyword>
<keyword evidence="3" id="KW-0808">Transferase</keyword>
<feature type="region of interest" description="Disordered" evidence="9">
    <location>
        <begin position="44"/>
        <end position="168"/>
    </location>
</feature>
<dbReference type="PROSITE" id="PS00107">
    <property type="entry name" value="PROTEIN_KINASE_ATP"/>
    <property type="match status" value="1"/>
</dbReference>
<keyword evidence="5" id="KW-0418">Kinase</keyword>
<evidence type="ECO:0000256" key="8">
    <source>
        <dbReference type="RuleBase" id="RU000304"/>
    </source>
</evidence>
<comment type="similarity">
    <text evidence="8">Belongs to the protein kinase superfamily.</text>
</comment>
<accession>A0A974DLJ7</accession>
<dbReference type="FunFam" id="1.10.510.10:FF:001110">
    <property type="entry name" value="AGC family protein kinase"/>
    <property type="match status" value="1"/>
</dbReference>
<evidence type="ECO:0008006" key="14">
    <source>
        <dbReference type="Google" id="ProtNLM"/>
    </source>
</evidence>
<evidence type="ECO:0000256" key="2">
    <source>
        <dbReference type="ARBA" id="ARBA00022553"/>
    </source>
</evidence>
<feature type="domain" description="Protein kinase" evidence="10">
    <location>
        <begin position="181"/>
        <end position="431"/>
    </location>
</feature>
<evidence type="ECO:0000256" key="4">
    <source>
        <dbReference type="ARBA" id="ARBA00022741"/>
    </source>
</evidence>
<dbReference type="OMA" id="CHSHAAF"/>
<evidence type="ECO:0000256" key="3">
    <source>
        <dbReference type="ARBA" id="ARBA00022679"/>
    </source>
</evidence>
<keyword evidence="6 7" id="KW-0067">ATP-binding</keyword>
<evidence type="ECO:0000313" key="12">
    <source>
        <dbReference type="EMBL" id="OCT94214.1"/>
    </source>
</evidence>
<evidence type="ECO:0000313" key="13">
    <source>
        <dbReference type="Proteomes" id="UP000694892"/>
    </source>
</evidence>
<dbReference type="Proteomes" id="UP000694892">
    <property type="component" value="Chromosome 2L"/>
</dbReference>
<dbReference type="PROSITE" id="PS50011">
    <property type="entry name" value="PROTEIN_KINASE_DOM"/>
    <property type="match status" value="1"/>
</dbReference>
<evidence type="ECO:0000256" key="6">
    <source>
        <dbReference type="ARBA" id="ARBA00022840"/>
    </source>
</evidence>
<feature type="compositionally biased region" description="Basic residues" evidence="9">
    <location>
        <begin position="86"/>
        <end position="137"/>
    </location>
</feature>
<dbReference type="InterPro" id="IPR008271">
    <property type="entry name" value="Ser/Thr_kinase_AS"/>
</dbReference>
<evidence type="ECO:0000256" key="5">
    <source>
        <dbReference type="ARBA" id="ARBA00022777"/>
    </source>
</evidence>
<organism evidence="12 13">
    <name type="scientific">Xenopus laevis</name>
    <name type="common">African clawed frog</name>
    <dbReference type="NCBI Taxonomy" id="8355"/>
    <lineage>
        <taxon>Eukaryota</taxon>
        <taxon>Metazoa</taxon>
        <taxon>Chordata</taxon>
        <taxon>Craniata</taxon>
        <taxon>Vertebrata</taxon>
        <taxon>Euteleostomi</taxon>
        <taxon>Amphibia</taxon>
        <taxon>Batrachia</taxon>
        <taxon>Anura</taxon>
        <taxon>Pipoidea</taxon>
        <taxon>Pipidae</taxon>
        <taxon>Xenopodinae</taxon>
        <taxon>Xenopus</taxon>
        <taxon>Xenopus</taxon>
    </lineage>
</organism>
<dbReference type="InterPro" id="IPR017441">
    <property type="entry name" value="Protein_kinase_ATP_BS"/>
</dbReference>
<dbReference type="PROSITE" id="PS51285">
    <property type="entry name" value="AGC_KINASE_CTER"/>
    <property type="match status" value="1"/>
</dbReference>